<dbReference type="OrthoDB" id="884661at2"/>
<accession>A0A3R9MKW5</accession>
<sequence>MAELSPLSQLQLLGQQLEGATEGQETDGNGPLAQARRFLFNYLPQEPSVPYRADDLLELLAPSPHVHHSWAGERELLLEGLRLLQQLWQR</sequence>
<name>A0A3R9MKW5_9BACT</name>
<dbReference type="AlphaFoldDB" id="A0A3R9MKW5"/>
<dbReference type="EMBL" id="RWIU01000002">
    <property type="protein sequence ID" value="RSK44680.1"/>
    <property type="molecule type" value="Genomic_DNA"/>
</dbReference>
<gene>
    <name evidence="1" type="ORF">EI293_09220</name>
</gene>
<evidence type="ECO:0000313" key="2">
    <source>
        <dbReference type="Proteomes" id="UP000270291"/>
    </source>
</evidence>
<dbReference type="Proteomes" id="UP000270291">
    <property type="component" value="Unassembled WGS sequence"/>
</dbReference>
<reference evidence="1 2" key="1">
    <citation type="submission" date="2018-12" db="EMBL/GenBank/DDBJ databases">
        <authorList>
            <person name="Feng G."/>
            <person name="Zhu H."/>
        </authorList>
    </citation>
    <scope>NUCLEOTIDE SEQUENCE [LARGE SCALE GENOMIC DNA]</scope>
    <source>
        <strain evidence="1 2">LMG 26000</strain>
    </source>
</reference>
<organism evidence="1 2">
    <name type="scientific">Hymenobacter perfusus</name>
    <dbReference type="NCBI Taxonomy" id="1236770"/>
    <lineage>
        <taxon>Bacteria</taxon>
        <taxon>Pseudomonadati</taxon>
        <taxon>Bacteroidota</taxon>
        <taxon>Cytophagia</taxon>
        <taxon>Cytophagales</taxon>
        <taxon>Hymenobacteraceae</taxon>
        <taxon>Hymenobacter</taxon>
    </lineage>
</organism>
<evidence type="ECO:0000313" key="1">
    <source>
        <dbReference type="EMBL" id="RSK44680.1"/>
    </source>
</evidence>
<comment type="caution">
    <text evidence="1">The sequence shown here is derived from an EMBL/GenBank/DDBJ whole genome shotgun (WGS) entry which is preliminary data.</text>
</comment>
<dbReference type="RefSeq" id="WP_125436832.1">
    <property type="nucleotide sequence ID" value="NZ_RWIU01000002.1"/>
</dbReference>
<protein>
    <submittedName>
        <fullName evidence="1">Uncharacterized protein</fullName>
    </submittedName>
</protein>
<proteinExistence type="predicted"/>
<keyword evidence="2" id="KW-1185">Reference proteome</keyword>